<accession>A0AA96LT44</accession>
<name>A0AA96LT44_9BACL</name>
<keyword evidence="2" id="KW-1185">Reference proteome</keyword>
<sequence>MNNNNSTLILGMAKSSLDYHGAKEPKLRLDILQMIQLGQKCLENKLCSKVVCYMTMPYKISYRENKGKTKIISYDMDKFITEWAKKYNDNDQITVVPLFVDMLLKPNEKSVMLKEKDANVHGMQLTAINTNTSSARYSGKLIERKMKQVIKNEHNKVVFGKRFITEYNQIYEISNYVRWDFIGVLNN</sequence>
<proteinExistence type="predicted"/>
<dbReference type="Proteomes" id="UP001304650">
    <property type="component" value="Chromosome"/>
</dbReference>
<gene>
    <name evidence="1" type="ORF">MJB10_12255</name>
</gene>
<dbReference type="KEGG" id="proo:MJB10_12255"/>
<protein>
    <submittedName>
        <fullName evidence="1">Uncharacterized protein</fullName>
    </submittedName>
</protein>
<evidence type="ECO:0000313" key="2">
    <source>
        <dbReference type="Proteomes" id="UP001304650"/>
    </source>
</evidence>
<reference evidence="1" key="1">
    <citation type="submission" date="2022-02" db="EMBL/GenBank/DDBJ databases">
        <title>Paenibacillus sp. MBLB1832 Whole Genome Shotgun Sequencing.</title>
        <authorList>
            <person name="Hwang C.Y."/>
            <person name="Cho E.-S."/>
            <person name="Seo M.-J."/>
        </authorList>
    </citation>
    <scope>NUCLEOTIDE SEQUENCE</scope>
    <source>
        <strain evidence="1">MBLB1832</strain>
    </source>
</reference>
<dbReference type="AlphaFoldDB" id="A0AA96LT44"/>
<dbReference type="RefSeq" id="WP_314805219.1">
    <property type="nucleotide sequence ID" value="NZ_CP130319.1"/>
</dbReference>
<organism evidence="1 2">
    <name type="scientific">Paenibacillus roseopurpureus</name>
    <dbReference type="NCBI Taxonomy" id="2918901"/>
    <lineage>
        <taxon>Bacteria</taxon>
        <taxon>Bacillati</taxon>
        <taxon>Bacillota</taxon>
        <taxon>Bacilli</taxon>
        <taxon>Bacillales</taxon>
        <taxon>Paenibacillaceae</taxon>
        <taxon>Paenibacillus</taxon>
    </lineage>
</organism>
<evidence type="ECO:0000313" key="1">
    <source>
        <dbReference type="EMBL" id="WNR46823.1"/>
    </source>
</evidence>
<dbReference type="EMBL" id="CP130319">
    <property type="protein sequence ID" value="WNR46823.1"/>
    <property type="molecule type" value="Genomic_DNA"/>
</dbReference>